<proteinExistence type="predicted"/>
<keyword evidence="2" id="KW-0808">Transferase</keyword>
<accession>A0A0S2CFK5</accession>
<feature type="transmembrane region" description="Helical" evidence="1">
    <location>
        <begin position="553"/>
        <end position="570"/>
    </location>
</feature>
<protein>
    <submittedName>
        <fullName evidence="2">Alpha-2,3-sialyltransferase</fullName>
    </submittedName>
</protein>
<dbReference type="GO" id="GO:0016757">
    <property type="term" value="F:glycosyltransferase activity"/>
    <property type="evidence" value="ECO:0007669"/>
    <property type="project" value="UniProtKB-KW"/>
</dbReference>
<sequence length="646" mass="76965">MKNSNEKLAFYIDNWQFELAEELLKTKNNNEYKKFLFDTLQYDKIKNNFLSDLKDKTYKEIYNIVKNFLLQNELFEQKELAEQYGQCFYILYLIKMDTLSSDYIINECKFIIFQSKLPNLTKTYMLYRIINYFLFLKKYKQQFDFFMPMQPETFLYFMLVYLQWYGQYNKGAKLYYDIYINEARDLLLNSLYKENSKPKIAICFYGMCRGDWKSTFQKNLDELAKPLSADVFMFSWTKYSEWACCGGSSIWARILPVESFRNAPQWVQYDKNFKKFFPNTYNMLKRDYLKELKIEEVAILQNQNLNFKDYQLVNQDKFIKKYFNDKFTSNTVYMQYGFYKGFKLIEKYEKCKGIKYDYVALLRIDSEMCGNSLVFSDLTKLSFNDVCDWHNGAGMLPIGNIYGTRCAIKEFSKWYKQRKEIEKSTFFTQKFTSHESSMKYCFIKGLNIQPSALKMNFLETKCLKGMIMPDITSCLQEDIDVIKNKQLLKPTDLKSCIEFFNYVKLFFATKDSKNVINKNSNNNILYYGKAKTRIQNQLSYKLGQALILNSKSVLGFISLPFIILSIVISHKQEQKAYKFKVKKNPNLALPPLSSYDDYNEALKIKNHFSYQLGEEFIKASKNWYKGGLFLLPYRVFKLYKKLGKKQ</sequence>
<name>A0A0S2CFK5_CAMJU</name>
<dbReference type="EMBL" id="KT893429">
    <property type="protein sequence ID" value="ALN43909.1"/>
    <property type="molecule type" value="Genomic_DNA"/>
</dbReference>
<gene>
    <name evidence="2" type="ORF">HS52.21</name>
</gene>
<keyword evidence="1" id="KW-0812">Transmembrane</keyword>
<keyword evidence="2" id="KW-0328">Glycosyltransferase</keyword>
<dbReference type="AlphaFoldDB" id="A0A0S2CFK5"/>
<keyword evidence="1" id="KW-0472">Membrane</keyword>
<reference evidence="2" key="1">
    <citation type="journal article" date="2015" name="PLoS ONE">
        <title>Updated Campylobacter jejuni Capsule PCR Multiplex Typing System and Its Application to Clinical Isolates from South and Southeast Asia.</title>
        <authorList>
            <person name="Poly F."/>
            <person name="Serichantalergs O."/>
            <person name="Kuroiwa J."/>
            <person name="Pootong P."/>
            <person name="Mason C."/>
            <person name="Guerry P."/>
            <person name="Parker C.T."/>
        </authorList>
    </citation>
    <scope>NUCLEOTIDE SEQUENCE</scope>
    <source>
        <strain evidence="2">RM3434</strain>
    </source>
</reference>
<organism evidence="2">
    <name type="scientific">Campylobacter jejuni subsp. jejuni</name>
    <dbReference type="NCBI Taxonomy" id="32022"/>
    <lineage>
        <taxon>Bacteria</taxon>
        <taxon>Pseudomonadati</taxon>
        <taxon>Campylobacterota</taxon>
        <taxon>Epsilonproteobacteria</taxon>
        <taxon>Campylobacterales</taxon>
        <taxon>Campylobacteraceae</taxon>
        <taxon>Campylobacter</taxon>
    </lineage>
</organism>
<keyword evidence="1" id="KW-1133">Transmembrane helix</keyword>
<evidence type="ECO:0000313" key="2">
    <source>
        <dbReference type="EMBL" id="ALN43909.1"/>
    </source>
</evidence>
<evidence type="ECO:0000256" key="1">
    <source>
        <dbReference type="SAM" id="Phobius"/>
    </source>
</evidence>